<organism evidence="6 7">
    <name type="scientific">Acipenser ruthenus</name>
    <name type="common">Sterlet sturgeon</name>
    <dbReference type="NCBI Taxonomy" id="7906"/>
    <lineage>
        <taxon>Eukaryota</taxon>
        <taxon>Metazoa</taxon>
        <taxon>Chordata</taxon>
        <taxon>Craniata</taxon>
        <taxon>Vertebrata</taxon>
        <taxon>Euteleostomi</taxon>
        <taxon>Actinopterygii</taxon>
        <taxon>Chondrostei</taxon>
        <taxon>Acipenseriformes</taxon>
        <taxon>Acipenseridae</taxon>
        <taxon>Acipenser</taxon>
    </lineage>
</organism>
<dbReference type="Gene3D" id="3.40.50.300">
    <property type="entry name" value="P-loop containing nucleotide triphosphate hydrolases"/>
    <property type="match status" value="1"/>
</dbReference>
<keyword evidence="3" id="KW-0342">GTP-binding</keyword>
<dbReference type="SUPFAM" id="SSF52540">
    <property type="entry name" value="P-loop containing nucleoside triphosphate hydrolases"/>
    <property type="match status" value="1"/>
</dbReference>
<evidence type="ECO:0000259" key="5">
    <source>
        <dbReference type="PROSITE" id="PS51720"/>
    </source>
</evidence>
<evidence type="ECO:0000256" key="1">
    <source>
        <dbReference type="ARBA" id="ARBA00008535"/>
    </source>
</evidence>
<dbReference type="InterPro" id="IPR045058">
    <property type="entry name" value="GIMA/IAN/Toc"/>
</dbReference>
<keyword evidence="2" id="KW-0547">Nucleotide-binding</keyword>
<dbReference type="GO" id="GO:0005525">
    <property type="term" value="F:GTP binding"/>
    <property type="evidence" value="ECO:0007669"/>
    <property type="project" value="UniProtKB-KW"/>
</dbReference>
<dbReference type="InterPro" id="IPR006703">
    <property type="entry name" value="G_AIG1"/>
</dbReference>
<comment type="caution">
    <text evidence="6">The sequence shown here is derived from an EMBL/GenBank/DDBJ whole genome shotgun (WGS) entry which is preliminary data.</text>
</comment>
<dbReference type="FunFam" id="3.40.50.300:FF:000366">
    <property type="entry name" value="GTPase, IMAP family member 2"/>
    <property type="match status" value="1"/>
</dbReference>
<evidence type="ECO:0000256" key="3">
    <source>
        <dbReference type="ARBA" id="ARBA00023134"/>
    </source>
</evidence>
<evidence type="ECO:0000256" key="4">
    <source>
        <dbReference type="SAM" id="Coils"/>
    </source>
</evidence>
<proteinExistence type="inferred from homology"/>
<dbReference type="AlphaFoldDB" id="A0A444V386"/>
<feature type="domain" description="AIG1-type G" evidence="5">
    <location>
        <begin position="1"/>
        <end position="199"/>
    </location>
</feature>
<keyword evidence="4" id="KW-0175">Coiled coil</keyword>
<dbReference type="Proteomes" id="UP000289886">
    <property type="component" value="Unassembled WGS sequence"/>
</dbReference>
<dbReference type="PANTHER" id="PTHR10903">
    <property type="entry name" value="GTPASE, IMAP FAMILY MEMBER-RELATED"/>
    <property type="match status" value="1"/>
</dbReference>
<feature type="coiled-coil region" evidence="4">
    <location>
        <begin position="164"/>
        <end position="221"/>
    </location>
</feature>
<comment type="similarity">
    <text evidence="1">Belongs to the TRAFAC class TrmE-Era-EngA-EngB-Septin-like GTPase superfamily. AIG1/Toc34/Toc159-like paraseptin GTPase family. IAN subfamily.</text>
</comment>
<evidence type="ECO:0000313" key="7">
    <source>
        <dbReference type="Proteomes" id="UP000289886"/>
    </source>
</evidence>
<dbReference type="PANTHER" id="PTHR10903:SF170">
    <property type="entry name" value="GTPASE IMAP FAMILY MEMBER 7"/>
    <property type="match status" value="1"/>
</dbReference>
<protein>
    <submittedName>
        <fullName evidence="6">GTPase IMAP family member 7</fullName>
    </submittedName>
</protein>
<dbReference type="EMBL" id="SCEB01002900">
    <property type="protein sequence ID" value="RXM94867.1"/>
    <property type="molecule type" value="Genomic_DNA"/>
</dbReference>
<dbReference type="InterPro" id="IPR027417">
    <property type="entry name" value="P-loop_NTPase"/>
</dbReference>
<evidence type="ECO:0000313" key="6">
    <source>
        <dbReference type="EMBL" id="RXM94867.1"/>
    </source>
</evidence>
<accession>A0A444V386</accession>
<gene>
    <name evidence="6" type="ORF">EOD39_17517</name>
</gene>
<keyword evidence="7" id="KW-1185">Reference proteome</keyword>
<dbReference type="Pfam" id="PF04548">
    <property type="entry name" value="AIG1"/>
    <property type="match status" value="1"/>
</dbReference>
<dbReference type="CDD" id="cd01852">
    <property type="entry name" value="AIG1"/>
    <property type="match status" value="1"/>
</dbReference>
<dbReference type="PROSITE" id="PS51720">
    <property type="entry name" value="G_AIG1"/>
    <property type="match status" value="1"/>
</dbReference>
<name>A0A444V386_ACIRT</name>
<reference evidence="6 7" key="1">
    <citation type="submission" date="2019-01" db="EMBL/GenBank/DDBJ databases">
        <title>Draft Genome and Complete Hox-Cluster Characterization of the Sterlet Sturgeon (Acipenser ruthenus).</title>
        <authorList>
            <person name="Wei Q."/>
        </authorList>
    </citation>
    <scope>NUCLEOTIDE SEQUENCE [LARGE SCALE GENOMIC DNA]</scope>
    <source>
        <strain evidence="6">WHYD16114868_AA</strain>
        <tissue evidence="6">Blood</tissue>
    </source>
</reference>
<evidence type="ECO:0000256" key="2">
    <source>
        <dbReference type="ARBA" id="ARBA00022741"/>
    </source>
</evidence>
<sequence length="231" mass="26293">MRVVLVGKTGVGKSAAGNAILGKKHFKSEFKDSSVTKHCNKGDVESSGRHITVIDTPGLFDTELSNSEITEEIVKCIEMSAPGPHAFLLVFRLGRFTEEEKETVRIIQEVFGKEALKYMSVLFTHGDNLDEDQTIEEFVNNAGKDLKQLVESCANRYHVINGRNMKDQDQIEQLLEKIDEMVMESGGNFFSNELFKKMGQEIRDKNEIMRLREENRKLMQEKLNRSNCCIL</sequence>